<reference evidence="7 8" key="1">
    <citation type="submission" date="2020-08" db="EMBL/GenBank/DDBJ databases">
        <title>Genomic Encyclopedia of Archaeal and Bacterial Type Strains, Phase II (KMG-II): from individual species to whole genera.</title>
        <authorList>
            <person name="Goeker M."/>
        </authorList>
    </citation>
    <scope>NUCLEOTIDE SEQUENCE [LARGE SCALE GENOMIC DNA]</scope>
    <source>
        <strain evidence="7 8">DSM 43850</strain>
    </source>
</reference>
<dbReference type="InterPro" id="IPR012338">
    <property type="entry name" value="Beta-lactam/transpept-like"/>
</dbReference>
<sequence>MAKRPVVRGRPAVRRPRRGAPAGVGTHSTRIVVSRVVLVLALVIAGARLVQVQGVEAATWSEKAEQQRTTVINVQALRGAITDRNNTQLAFSAETRQLTINPDWLREDWKKSPKDYQALDLGKDYDEYTQRMAAYIRQLLGSGVNETDLLNRIRASGKYQVLVRNADPSKSAQIVKRYRSITQEARQQRIYPDGTVASNLIGFANWRDDQKPPGVHGLVGLENAWDDQLKGTDGSRVVDTASGNDGLELPGTTRDIETAVPGSGLQLTIDADVQYQAQQMLDNYKNVSGAQDGSMVVMDKATGEIYALAVTNSFDPNNTENVPLSAMGNPAVSNPFEPGSVNKIVTAAGAVEYGIAQPDTVVDVKSQFKMADRTVTDAWSHGDVQMTLAGIIGKSSNIGTLEMAQKIGPDRFVDLLTKFGLGQKTGVGLPGESAGVVPPRSQWSGSTFANLPIGQGLTMTLLQMTGMYQAIANDGLRVPPRIVKAERRPDGSVVTPPKPDPVRVVSPQTAKTVRDMMRAVMQKDPEDINQNGTGYPGALAGYQVSGKTGTAQQIDPNSGAYSNSLYWITFAGVLPADNPRLVVGIMLDKPKYTSGPAESRSAAPLFHQMASYLVQHFSIPMSATDAPIQKLQLP</sequence>
<dbReference type="PANTHER" id="PTHR30627:SF1">
    <property type="entry name" value="PEPTIDOGLYCAN D,D-TRANSPEPTIDASE FTSI"/>
    <property type="match status" value="1"/>
</dbReference>
<keyword evidence="8" id="KW-1185">Reference proteome</keyword>
<dbReference type="SUPFAM" id="SSF56601">
    <property type="entry name" value="beta-lactamase/transpeptidase-like"/>
    <property type="match status" value="1"/>
</dbReference>
<evidence type="ECO:0000256" key="1">
    <source>
        <dbReference type="ARBA" id="ARBA00004370"/>
    </source>
</evidence>
<keyword evidence="7" id="KW-0132">Cell division</keyword>
<feature type="domain" description="Penicillin-binding protein transpeptidase" evidence="5">
    <location>
        <begin position="293"/>
        <end position="608"/>
    </location>
</feature>
<organism evidence="7 8">
    <name type="scientific">Kutzneria viridogrisea</name>
    <dbReference type="NCBI Taxonomy" id="47990"/>
    <lineage>
        <taxon>Bacteria</taxon>
        <taxon>Bacillati</taxon>
        <taxon>Actinomycetota</taxon>
        <taxon>Actinomycetes</taxon>
        <taxon>Pseudonocardiales</taxon>
        <taxon>Pseudonocardiaceae</taxon>
        <taxon>Kutzneria</taxon>
    </lineage>
</organism>
<protein>
    <submittedName>
        <fullName evidence="7">Cell division protein FtsI (Penicillin-binding protein 3)</fullName>
    </submittedName>
</protein>
<dbReference type="Gene3D" id="3.90.1310.10">
    <property type="entry name" value="Penicillin-binding protein 2a (Domain 2)"/>
    <property type="match status" value="1"/>
</dbReference>
<evidence type="ECO:0000256" key="3">
    <source>
        <dbReference type="ARBA" id="ARBA00023136"/>
    </source>
</evidence>
<dbReference type="RefSeq" id="WP_182837422.1">
    <property type="nucleotide sequence ID" value="NZ_BAAABQ010000059.1"/>
</dbReference>
<keyword evidence="7" id="KW-0131">Cell cycle</keyword>
<accession>A0ABR6BFK9</accession>
<evidence type="ECO:0000259" key="6">
    <source>
        <dbReference type="Pfam" id="PF03717"/>
    </source>
</evidence>
<evidence type="ECO:0000313" key="8">
    <source>
        <dbReference type="Proteomes" id="UP000517916"/>
    </source>
</evidence>
<dbReference type="EMBL" id="JACJID010000002">
    <property type="protein sequence ID" value="MBA8925662.1"/>
    <property type="molecule type" value="Genomic_DNA"/>
</dbReference>
<comment type="caution">
    <text evidence="7">The sequence shown here is derived from an EMBL/GenBank/DDBJ whole genome shotgun (WGS) entry which is preliminary data.</text>
</comment>
<feature type="domain" description="Penicillin-binding protein dimerisation" evidence="6">
    <location>
        <begin position="74"/>
        <end position="244"/>
    </location>
</feature>
<dbReference type="Pfam" id="PF03717">
    <property type="entry name" value="PBP_dimer"/>
    <property type="match status" value="1"/>
</dbReference>
<dbReference type="InterPro" id="IPR036138">
    <property type="entry name" value="PBP_dimer_sf"/>
</dbReference>
<dbReference type="Proteomes" id="UP000517916">
    <property type="component" value="Unassembled WGS sequence"/>
</dbReference>
<dbReference type="SUPFAM" id="SSF56519">
    <property type="entry name" value="Penicillin binding protein dimerisation domain"/>
    <property type="match status" value="1"/>
</dbReference>
<comment type="subcellular location">
    <subcellularLocation>
        <location evidence="1">Membrane</location>
    </subcellularLocation>
</comment>
<dbReference type="Gene3D" id="3.40.710.10">
    <property type="entry name" value="DD-peptidase/beta-lactamase superfamily"/>
    <property type="match status" value="1"/>
</dbReference>
<name>A0ABR6BFK9_9PSEU</name>
<dbReference type="GO" id="GO:0051301">
    <property type="term" value="P:cell division"/>
    <property type="evidence" value="ECO:0007669"/>
    <property type="project" value="UniProtKB-KW"/>
</dbReference>
<proteinExistence type="inferred from homology"/>
<feature type="region of interest" description="Disordered" evidence="4">
    <location>
        <begin position="1"/>
        <end position="25"/>
    </location>
</feature>
<gene>
    <name evidence="7" type="ORF">BC739_002861</name>
</gene>
<evidence type="ECO:0000259" key="5">
    <source>
        <dbReference type="Pfam" id="PF00905"/>
    </source>
</evidence>
<comment type="similarity">
    <text evidence="2">Belongs to the transpeptidase family.</text>
</comment>
<evidence type="ECO:0000313" key="7">
    <source>
        <dbReference type="EMBL" id="MBA8925662.1"/>
    </source>
</evidence>
<evidence type="ECO:0000256" key="4">
    <source>
        <dbReference type="SAM" id="MobiDB-lite"/>
    </source>
</evidence>
<dbReference type="InterPro" id="IPR005311">
    <property type="entry name" value="PBP_dimer"/>
</dbReference>
<feature type="compositionally biased region" description="Basic residues" evidence="4">
    <location>
        <begin position="1"/>
        <end position="18"/>
    </location>
</feature>
<keyword evidence="3" id="KW-0472">Membrane</keyword>
<dbReference type="Pfam" id="PF00905">
    <property type="entry name" value="Transpeptidase"/>
    <property type="match status" value="1"/>
</dbReference>
<evidence type="ECO:0000256" key="2">
    <source>
        <dbReference type="ARBA" id="ARBA00007171"/>
    </source>
</evidence>
<dbReference type="Gene3D" id="3.30.450.330">
    <property type="match status" value="1"/>
</dbReference>
<dbReference type="PANTHER" id="PTHR30627">
    <property type="entry name" value="PEPTIDOGLYCAN D,D-TRANSPEPTIDASE"/>
    <property type="match status" value="1"/>
</dbReference>
<dbReference type="InterPro" id="IPR050515">
    <property type="entry name" value="Beta-lactam/transpept"/>
</dbReference>
<dbReference type="InterPro" id="IPR001460">
    <property type="entry name" value="PCN-bd_Tpept"/>
</dbReference>
<feature type="region of interest" description="Disordered" evidence="4">
    <location>
        <begin position="487"/>
        <end position="509"/>
    </location>
</feature>